<organism evidence="4">
    <name type="scientific">hydrothermal vent metagenome</name>
    <dbReference type="NCBI Taxonomy" id="652676"/>
    <lineage>
        <taxon>unclassified sequences</taxon>
        <taxon>metagenomes</taxon>
        <taxon>ecological metagenomes</taxon>
    </lineage>
</organism>
<dbReference type="EC" id="4.2.1.70" evidence="4"/>
<evidence type="ECO:0000256" key="1">
    <source>
        <dbReference type="ARBA" id="ARBA00010876"/>
    </source>
</evidence>
<dbReference type="InterPro" id="IPR006145">
    <property type="entry name" value="PsdUridine_synth_RsuA/RluA"/>
</dbReference>
<dbReference type="PANTHER" id="PTHR21600:SF44">
    <property type="entry name" value="RIBOSOMAL LARGE SUBUNIT PSEUDOURIDINE SYNTHASE D"/>
    <property type="match status" value="1"/>
</dbReference>
<dbReference type="EMBL" id="UOYO01000026">
    <property type="protein sequence ID" value="VAY87523.1"/>
    <property type="molecule type" value="Genomic_DNA"/>
</dbReference>
<dbReference type="GO" id="GO:0009982">
    <property type="term" value="F:pseudouridine synthase activity"/>
    <property type="evidence" value="ECO:0007669"/>
    <property type="project" value="InterPro"/>
</dbReference>
<dbReference type="GO" id="GO:0003723">
    <property type="term" value="F:RNA binding"/>
    <property type="evidence" value="ECO:0007669"/>
    <property type="project" value="InterPro"/>
</dbReference>
<reference evidence="4" key="1">
    <citation type="submission" date="2018-10" db="EMBL/GenBank/DDBJ databases">
        <authorList>
            <person name="Aoki K."/>
        </authorList>
    </citation>
    <scope>NUCLEOTIDE SEQUENCE</scope>
</reference>
<name>A0A3B1E9B2_9ZZZZ</name>
<protein>
    <submittedName>
        <fullName evidence="4">Ribosomal pseudouridine synthase</fullName>
        <ecNumber evidence="4">4.2.1.70</ecNumber>
    </submittedName>
</protein>
<dbReference type="AlphaFoldDB" id="A0A3B1E9B2"/>
<dbReference type="CDD" id="cd02869">
    <property type="entry name" value="PseudoU_synth_RluA_like"/>
    <property type="match status" value="1"/>
</dbReference>
<dbReference type="Gene3D" id="3.30.2350.10">
    <property type="entry name" value="Pseudouridine synthase"/>
    <property type="match status" value="1"/>
</dbReference>
<feature type="domain" description="Pseudouridine synthase RsuA/RluA-like" evidence="3">
    <location>
        <begin position="79"/>
        <end position="226"/>
    </location>
</feature>
<gene>
    <name evidence="4" type="ORF">MNB_ARC-1_444</name>
</gene>
<dbReference type="PANTHER" id="PTHR21600">
    <property type="entry name" value="MITOCHONDRIAL RNA PSEUDOURIDINE SYNTHASE"/>
    <property type="match status" value="1"/>
</dbReference>
<dbReference type="InterPro" id="IPR006224">
    <property type="entry name" value="PsdUridine_synth_RluA-like_CS"/>
</dbReference>
<dbReference type="InterPro" id="IPR050188">
    <property type="entry name" value="RluA_PseudoU_synthase"/>
</dbReference>
<comment type="similarity">
    <text evidence="1">Belongs to the pseudouridine synthase RluA family.</text>
</comment>
<proteinExistence type="inferred from homology"/>
<dbReference type="SUPFAM" id="SSF55120">
    <property type="entry name" value="Pseudouridine synthase"/>
    <property type="match status" value="1"/>
</dbReference>
<accession>A0A3B1E9B2</accession>
<keyword evidence="4" id="KW-0456">Lyase</keyword>
<evidence type="ECO:0000259" key="3">
    <source>
        <dbReference type="Pfam" id="PF00849"/>
    </source>
</evidence>
<evidence type="ECO:0000313" key="4">
    <source>
        <dbReference type="EMBL" id="VAY87523.1"/>
    </source>
</evidence>
<dbReference type="GO" id="GO:0004730">
    <property type="term" value="F:pseudouridylate synthase activity"/>
    <property type="evidence" value="ECO:0007669"/>
    <property type="project" value="UniProtKB-EC"/>
</dbReference>
<dbReference type="GO" id="GO:0000455">
    <property type="term" value="P:enzyme-directed rRNA pseudouridine synthesis"/>
    <property type="evidence" value="ECO:0007669"/>
    <property type="project" value="TreeGrafter"/>
</dbReference>
<dbReference type="PROSITE" id="PS01129">
    <property type="entry name" value="PSI_RLU"/>
    <property type="match status" value="1"/>
</dbReference>
<dbReference type="Pfam" id="PF00849">
    <property type="entry name" value="PseudoU_synth_2"/>
    <property type="match status" value="1"/>
</dbReference>
<evidence type="ECO:0000256" key="2">
    <source>
        <dbReference type="ARBA" id="ARBA00023235"/>
    </source>
</evidence>
<keyword evidence="2" id="KW-0413">Isomerase</keyword>
<sequence>MPFILKQYPVIKGKKVQLFLSQDVGLTMSLSQRLLARGRVFDENGNRLQNGQVLKDSLVSIAIFEGQTKGLKPIFNTTNFAIFDKPSGIMVHPTSKETKYTLLDEIRYQFGDTANLAHRIDMETSGLVLVTKNKYSDIILKTMFEDKKCHKKYQAIVAGHIKKELIIDDPIIKDGGKIGVKMKVDKNGKASKTIIKPLKYFRAKNQTLIEAIPLTGRQHQIRVHLNNIGHTIIGDPIYGVDELIADKYLNKQLSNENRLKCIGHERLMLHAFFLKFNFNNILYTIYSKLNF</sequence>
<dbReference type="InterPro" id="IPR020103">
    <property type="entry name" value="PsdUridine_synth_cat_dom_sf"/>
</dbReference>